<protein>
    <submittedName>
        <fullName evidence="1">Uncharacterized protein</fullName>
    </submittedName>
</protein>
<dbReference type="Proteomes" id="UP000299102">
    <property type="component" value="Unassembled WGS sequence"/>
</dbReference>
<accession>A0A4C1WJS7</accession>
<keyword evidence="2" id="KW-1185">Reference proteome</keyword>
<dbReference type="AlphaFoldDB" id="A0A4C1WJS7"/>
<comment type="caution">
    <text evidence="1">The sequence shown here is derived from an EMBL/GenBank/DDBJ whole genome shotgun (WGS) entry which is preliminary data.</text>
</comment>
<sequence>MSGNINATRSADASHGRRHIDLGCSAEPFALPLLSDVFRNMTCLYNGRQSRAEVERDTALRDKVKVAQLLLGQRPQSFWHTTLAEEHSHEVVM</sequence>
<proteinExistence type="predicted"/>
<gene>
    <name evidence="1" type="ORF">EVAR_48366_1</name>
</gene>
<evidence type="ECO:0000313" key="1">
    <source>
        <dbReference type="EMBL" id="GBP51273.1"/>
    </source>
</evidence>
<dbReference type="EMBL" id="BGZK01000578">
    <property type="protein sequence ID" value="GBP51273.1"/>
    <property type="molecule type" value="Genomic_DNA"/>
</dbReference>
<reference evidence="1 2" key="1">
    <citation type="journal article" date="2019" name="Commun. Biol.">
        <title>The bagworm genome reveals a unique fibroin gene that provides high tensile strength.</title>
        <authorList>
            <person name="Kono N."/>
            <person name="Nakamura H."/>
            <person name="Ohtoshi R."/>
            <person name="Tomita M."/>
            <person name="Numata K."/>
            <person name="Arakawa K."/>
        </authorList>
    </citation>
    <scope>NUCLEOTIDE SEQUENCE [LARGE SCALE GENOMIC DNA]</scope>
</reference>
<organism evidence="1 2">
    <name type="scientific">Eumeta variegata</name>
    <name type="common">Bagworm moth</name>
    <name type="synonym">Eumeta japonica</name>
    <dbReference type="NCBI Taxonomy" id="151549"/>
    <lineage>
        <taxon>Eukaryota</taxon>
        <taxon>Metazoa</taxon>
        <taxon>Ecdysozoa</taxon>
        <taxon>Arthropoda</taxon>
        <taxon>Hexapoda</taxon>
        <taxon>Insecta</taxon>
        <taxon>Pterygota</taxon>
        <taxon>Neoptera</taxon>
        <taxon>Endopterygota</taxon>
        <taxon>Lepidoptera</taxon>
        <taxon>Glossata</taxon>
        <taxon>Ditrysia</taxon>
        <taxon>Tineoidea</taxon>
        <taxon>Psychidae</taxon>
        <taxon>Oiketicinae</taxon>
        <taxon>Eumeta</taxon>
    </lineage>
</organism>
<name>A0A4C1WJS7_EUMVA</name>
<evidence type="ECO:0000313" key="2">
    <source>
        <dbReference type="Proteomes" id="UP000299102"/>
    </source>
</evidence>